<evidence type="ECO:0000313" key="6">
    <source>
        <dbReference type="Proteomes" id="UP001596550"/>
    </source>
</evidence>
<dbReference type="Gene3D" id="1.10.10.60">
    <property type="entry name" value="Homeodomain-like"/>
    <property type="match status" value="1"/>
</dbReference>
<evidence type="ECO:0000313" key="5">
    <source>
        <dbReference type="EMBL" id="MFC7348334.1"/>
    </source>
</evidence>
<dbReference type="EMBL" id="JBHTCR010000009">
    <property type="protein sequence ID" value="MFC7348334.1"/>
    <property type="molecule type" value="Genomic_DNA"/>
</dbReference>
<dbReference type="Pfam" id="PF12833">
    <property type="entry name" value="HTH_18"/>
    <property type="match status" value="1"/>
</dbReference>
<dbReference type="InterPro" id="IPR037923">
    <property type="entry name" value="HTH-like"/>
</dbReference>
<sequence>MPTKSSIPVNPMTAELGEGIFVGRITTEDFHLYEQFEGFDNIKQSHRDEYHLFFLQEKGTTSIEIDFQKHTIKPLSVIFIHQNQVHRILSFKDAAVSIWAISDENLNPEYLKLLEDISPAKPSILKKEKFSVISEALSLCTKLSERKDEKLYHSLLNGSCNTLVGLVISQYLVQSKPLDKLSRFEIVTKAFKELLERNFVIAKSPTEYAQQLNISSPYLNECVKKTTGHSVSHHIQQRVILEAKRLLYHSDKSVKEIAMALGYDDYPYFSRLFTKVVGISALVFRNKNRD</sequence>
<keyword evidence="3" id="KW-0804">Transcription</keyword>
<feature type="domain" description="HTH araC/xylS-type" evidence="4">
    <location>
        <begin position="189"/>
        <end position="287"/>
    </location>
</feature>
<reference evidence="6" key="1">
    <citation type="journal article" date="2019" name="Int. J. Syst. Evol. Microbiol.">
        <title>The Global Catalogue of Microorganisms (GCM) 10K type strain sequencing project: providing services to taxonomists for standard genome sequencing and annotation.</title>
        <authorList>
            <consortium name="The Broad Institute Genomics Platform"/>
            <consortium name="The Broad Institute Genome Sequencing Center for Infectious Disease"/>
            <person name="Wu L."/>
            <person name="Ma J."/>
        </authorList>
    </citation>
    <scope>NUCLEOTIDE SEQUENCE [LARGE SCALE GENOMIC DNA]</scope>
    <source>
        <strain evidence="6">CCUG 54781</strain>
    </source>
</reference>
<name>A0ABW2M4A1_9FLAO</name>
<comment type="caution">
    <text evidence="5">The sequence shown here is derived from an EMBL/GenBank/DDBJ whole genome shotgun (WGS) entry which is preliminary data.</text>
</comment>
<evidence type="ECO:0000259" key="4">
    <source>
        <dbReference type="PROSITE" id="PS01124"/>
    </source>
</evidence>
<dbReference type="InterPro" id="IPR009057">
    <property type="entry name" value="Homeodomain-like_sf"/>
</dbReference>
<dbReference type="PANTHER" id="PTHR43280">
    <property type="entry name" value="ARAC-FAMILY TRANSCRIPTIONAL REGULATOR"/>
    <property type="match status" value="1"/>
</dbReference>
<dbReference type="Proteomes" id="UP001596550">
    <property type="component" value="Unassembled WGS sequence"/>
</dbReference>
<gene>
    <name evidence="5" type="ORF">ACFQO9_16565</name>
</gene>
<protein>
    <submittedName>
        <fullName evidence="5">Helix-turn-helix domain-containing protein</fullName>
    </submittedName>
</protein>
<keyword evidence="1" id="KW-0805">Transcription regulation</keyword>
<dbReference type="PANTHER" id="PTHR43280:SF32">
    <property type="entry name" value="TRANSCRIPTIONAL REGULATORY PROTEIN"/>
    <property type="match status" value="1"/>
</dbReference>
<evidence type="ECO:0000256" key="3">
    <source>
        <dbReference type="ARBA" id="ARBA00023163"/>
    </source>
</evidence>
<keyword evidence="2" id="KW-0238">DNA-binding</keyword>
<evidence type="ECO:0000256" key="1">
    <source>
        <dbReference type="ARBA" id="ARBA00023015"/>
    </source>
</evidence>
<evidence type="ECO:0000256" key="2">
    <source>
        <dbReference type="ARBA" id="ARBA00023125"/>
    </source>
</evidence>
<keyword evidence="6" id="KW-1185">Reference proteome</keyword>
<organism evidence="5 6">
    <name type="scientific">Chryseobacterium zhengzhouense</name>
    <dbReference type="NCBI Taxonomy" id="1636086"/>
    <lineage>
        <taxon>Bacteria</taxon>
        <taxon>Pseudomonadati</taxon>
        <taxon>Bacteroidota</taxon>
        <taxon>Flavobacteriia</taxon>
        <taxon>Flavobacteriales</taxon>
        <taxon>Weeksellaceae</taxon>
        <taxon>Chryseobacterium group</taxon>
        <taxon>Chryseobacterium</taxon>
    </lineage>
</organism>
<dbReference type="PROSITE" id="PS01124">
    <property type="entry name" value="HTH_ARAC_FAMILY_2"/>
    <property type="match status" value="1"/>
</dbReference>
<dbReference type="InterPro" id="IPR018060">
    <property type="entry name" value="HTH_AraC"/>
</dbReference>
<dbReference type="SUPFAM" id="SSF46689">
    <property type="entry name" value="Homeodomain-like"/>
    <property type="match status" value="1"/>
</dbReference>
<proteinExistence type="predicted"/>
<dbReference type="SUPFAM" id="SSF51215">
    <property type="entry name" value="Regulatory protein AraC"/>
    <property type="match status" value="1"/>
</dbReference>
<accession>A0ABW2M4A1</accession>
<dbReference type="SMART" id="SM00342">
    <property type="entry name" value="HTH_ARAC"/>
    <property type="match status" value="1"/>
</dbReference>
<dbReference type="RefSeq" id="WP_378181836.1">
    <property type="nucleotide sequence ID" value="NZ_JBHTCR010000009.1"/>
</dbReference>